<sequence>MGEHVMRMPLLSFAAGGGVRPEGNAAIQRMEEEGMEDVQTKPVPGLQRSPNGGMQTSPGFSARLNSAGSGSSLSAPVQQNMESAFQADFSGVKIHTGTEASTLSSEIGAQAFTHQNDIYFNDNKYQPDSSEGRFLLAHELTHTLQQGASQTVQRDAEPEPPKEESWWDKLKSGAETVLQTVLPAPIWSFYLKIKNGGLLNYVKETLFDLFVGLFRGLGFSDAEIMVIIKVFVTLKDQLPKIVDDLGKGDCKSLFAALDLLSTLMSEIAGRVWDNLMEAIEPIRQWLIKIWNTYLAPALEEIKAFAGEVWENLKKLGRWIWDKFYDLVIKPYVDAWHWICKKLGFGQSDEPGFIDWVGKKLGEAWDYIKEQLRPVIEPIGQVVDFVKSLVNLEAVRKFQEDAKKWLDEVAKTATAMGGDDDAVANKQLTLREVLLPALNNAIDKLKSTIRAAGSWVTDQVNNIADKVNGFVTGIQQNSFLSPLSSLVSWIPKTVDSLQDWAVDKVNGIFDWIVTGVDNLRTFIQPVLDMLQKIVGVLGNIVDHISDFILGPLKKVPKCIVDPIVKWFTEVILKKIPIISDFLVLAEKWDQIKTAALTVLKQVFVDGQFLKGLWTFFKNLLDIIGIDPKLITSIIAKAAKNFSDIISKPGEFLSNVWKVIKGGFKRFWDKIGTHLLTGALEWLFGKVKGAVAVAPPKDFTLGSILGYILDLFGINKENVYKRMELNPRIGKKRVERIRQIENILTDALEWITVWIKEGPEGLLRKAKEKLSDIKNIVINGVIAWVTAKVSAEIMKRLATSSDPLGIGATINTIIVVYDSIHAGIDYANDILDIINNAMDELAEIILGNTDHASELLEELLHKAVPVAVGFAVQVILGDVADKIKEIITDARNVVDSAIDSLINGALDVIDSIINMGKAAVGKVLGWFGLTKHFTAKDGEGHDLSFGGSEKRAELMIASEPQPFATWIKGVKIDDPTSKEGKELTKKKHDATQKAAEIHKAEKDSTLDDDAKEQKIKHLLDELTELVGPLFEGKTGTYGKVNYGGLQDSRYAKSMHAEGLAKKGKPAGTPPSTSRKEFNVINQRRSGSGTGSYYVLGHLLNQKLGGPGNTFDNLTPITRSANGTHESLVEHNIKNAVDNGNRVEYTVTPTYGRDVEAAKNAVKKSNIGDKDKVKEIIEEEQYVPTGLNCEANLLNPTNDSKTQIISKTIPNNIDQSPKAYDLVGIKREEVYLDSGDTDLIRSIDSAITQGMADKIVRAMATGIRTYSDLENYKAGREQFTDREKGIIQKFNTSAYEFVKLYKGK</sequence>
<dbReference type="InterPro" id="IPR016024">
    <property type="entry name" value="ARM-type_fold"/>
</dbReference>
<dbReference type="OrthoDB" id="4317910at2"/>
<dbReference type="Pfam" id="PF13699">
    <property type="entry name" value="eCIS_core"/>
    <property type="match status" value="1"/>
</dbReference>
<feature type="domain" description="Type VII secretion system protein EssD-like" evidence="3">
    <location>
        <begin position="1081"/>
        <end position="1156"/>
    </location>
</feature>
<dbReference type="SUPFAM" id="SSF48371">
    <property type="entry name" value="ARM repeat"/>
    <property type="match status" value="1"/>
</dbReference>
<reference evidence="5" key="1">
    <citation type="submission" date="2018-09" db="EMBL/GenBank/DDBJ databases">
        <title>Chryseolinea sp. KIS68-18 isolated from soil.</title>
        <authorList>
            <person name="Weon H.-Y."/>
            <person name="Kwon S.-W."/>
            <person name="Lee S.A."/>
        </authorList>
    </citation>
    <scope>NUCLEOTIDE SEQUENCE [LARGE SCALE GENOMIC DNA]</scope>
    <source>
        <strain evidence="5">KIS68-18</strain>
    </source>
</reference>
<evidence type="ECO:0000259" key="3">
    <source>
        <dbReference type="Pfam" id="PF13930"/>
    </source>
</evidence>
<dbReference type="Proteomes" id="UP000266183">
    <property type="component" value="Chromosome"/>
</dbReference>
<dbReference type="InterPro" id="IPR025295">
    <property type="entry name" value="eCIS_core_dom"/>
</dbReference>
<dbReference type="Gene3D" id="3.40.570.10">
    <property type="entry name" value="Extracellular Endonuclease, subunit A"/>
    <property type="match status" value="1"/>
</dbReference>
<accession>A0A385T041</accession>
<feature type="domain" description="eCIS core" evidence="2">
    <location>
        <begin position="73"/>
        <end position="148"/>
    </location>
</feature>
<feature type="compositionally biased region" description="Polar residues" evidence="1">
    <location>
        <begin position="48"/>
        <end position="59"/>
    </location>
</feature>
<proteinExistence type="predicted"/>
<gene>
    <name evidence="4" type="ORF">D4L85_26985</name>
</gene>
<feature type="region of interest" description="Disordered" evidence="1">
    <location>
        <begin position="32"/>
        <end position="76"/>
    </location>
</feature>
<evidence type="ECO:0000313" key="5">
    <source>
        <dbReference type="Proteomes" id="UP000266183"/>
    </source>
</evidence>
<feature type="compositionally biased region" description="Low complexity" evidence="1">
    <location>
        <begin position="61"/>
        <end position="75"/>
    </location>
</feature>
<feature type="compositionally biased region" description="Basic and acidic residues" evidence="1">
    <location>
        <begin position="154"/>
        <end position="165"/>
    </location>
</feature>
<evidence type="ECO:0000256" key="1">
    <source>
        <dbReference type="SAM" id="MobiDB-lite"/>
    </source>
</evidence>
<organism evidence="4 5">
    <name type="scientific">Chryseolinea soli</name>
    <dbReference type="NCBI Taxonomy" id="2321403"/>
    <lineage>
        <taxon>Bacteria</taxon>
        <taxon>Pseudomonadati</taxon>
        <taxon>Bacteroidota</taxon>
        <taxon>Cytophagia</taxon>
        <taxon>Cytophagales</taxon>
        <taxon>Fulvivirgaceae</taxon>
        <taxon>Chryseolinea</taxon>
    </lineage>
</organism>
<evidence type="ECO:0000313" key="4">
    <source>
        <dbReference type="EMBL" id="AYB35725.1"/>
    </source>
</evidence>
<name>A0A385T041_9BACT</name>
<dbReference type="EMBL" id="CP032382">
    <property type="protein sequence ID" value="AYB35725.1"/>
    <property type="molecule type" value="Genomic_DNA"/>
</dbReference>
<dbReference type="InterPro" id="IPR044927">
    <property type="entry name" value="Endonuclea_NS_2"/>
</dbReference>
<dbReference type="KEGG" id="chk:D4L85_26985"/>
<dbReference type="Pfam" id="PF13930">
    <property type="entry name" value="Endonuclea_NS_2"/>
    <property type="match status" value="1"/>
</dbReference>
<evidence type="ECO:0000259" key="2">
    <source>
        <dbReference type="Pfam" id="PF13699"/>
    </source>
</evidence>
<keyword evidence="5" id="KW-1185">Reference proteome</keyword>
<feature type="region of interest" description="Disordered" evidence="1">
    <location>
        <begin position="146"/>
        <end position="165"/>
    </location>
</feature>
<dbReference type="InterPro" id="IPR044929">
    <property type="entry name" value="DNA/RNA_non-sp_Endonuclease_sf"/>
</dbReference>
<protein>
    <submittedName>
        <fullName evidence="4">DUF4157 domain-containing protein</fullName>
    </submittedName>
</protein>